<proteinExistence type="predicted"/>
<dbReference type="SUPFAM" id="SSF56808">
    <property type="entry name" value="Ribosomal protein L1"/>
    <property type="match status" value="1"/>
</dbReference>
<comment type="caution">
    <text evidence="1">The sequence shown here is derived from an EMBL/GenBank/DDBJ whole genome shotgun (WGS) entry which is preliminary data.</text>
</comment>
<dbReference type="Gene3D" id="3.40.50.790">
    <property type="match status" value="1"/>
</dbReference>
<evidence type="ECO:0000313" key="1">
    <source>
        <dbReference type="EMBL" id="MES1920195.1"/>
    </source>
</evidence>
<organism evidence="1 2">
    <name type="scientific">Bonamia ostreae</name>
    <dbReference type="NCBI Taxonomy" id="126728"/>
    <lineage>
        <taxon>Eukaryota</taxon>
        <taxon>Sar</taxon>
        <taxon>Rhizaria</taxon>
        <taxon>Endomyxa</taxon>
        <taxon>Ascetosporea</taxon>
        <taxon>Haplosporida</taxon>
        <taxon>Bonamia</taxon>
    </lineage>
</organism>
<dbReference type="Pfam" id="PF00687">
    <property type="entry name" value="Ribosomal_L1"/>
    <property type="match status" value="1"/>
</dbReference>
<evidence type="ECO:0000313" key="2">
    <source>
        <dbReference type="Proteomes" id="UP001439008"/>
    </source>
</evidence>
<dbReference type="CDD" id="cd00403">
    <property type="entry name" value="Ribosomal_L1"/>
    <property type="match status" value="1"/>
</dbReference>
<dbReference type="InterPro" id="IPR028364">
    <property type="entry name" value="Ribosomal_uL1/biogenesis"/>
</dbReference>
<dbReference type="InterPro" id="IPR023674">
    <property type="entry name" value="Ribosomal_uL1-like"/>
</dbReference>
<protein>
    <recommendedName>
        <fullName evidence="3">Ribosomal protein L1</fullName>
    </recommendedName>
</protein>
<dbReference type="Proteomes" id="UP001439008">
    <property type="component" value="Unassembled WGS sequence"/>
</dbReference>
<dbReference type="Gene3D" id="3.30.190.20">
    <property type="match status" value="1"/>
</dbReference>
<sequence length="265" mass="30166">MVDTGTGIVNKISEDTLEKAIESLLSLETTKTKIDYIYVQIELQKINYKGRFYPFAIPVKHPLTSMDKLKITVIAGDPPKLEKQVKSTAFSKIKILSLNNLKENYYTLKQKRDLRRETNLFLADRKVLNRLPKLLGSTFIKQKKMPLPIKIGSEKAVEKIENAKNSTLLYLSGSSCCQIKVAKTDFQTLQIKENTKKVLTFLENGKIGKILSICLKTTESISLPLFSQLPETDENDAPTFQIRKISKIDNIINDFKENGDNFIFE</sequence>
<keyword evidence="2" id="KW-1185">Reference proteome</keyword>
<dbReference type="EMBL" id="JBDODL010000546">
    <property type="protein sequence ID" value="MES1920195.1"/>
    <property type="molecule type" value="Genomic_DNA"/>
</dbReference>
<name>A0ABV2AKK7_9EUKA</name>
<dbReference type="InterPro" id="IPR016095">
    <property type="entry name" value="Ribosomal_uL1_3-a/b-sand"/>
</dbReference>
<gene>
    <name evidence="1" type="ORF">MHBO_001892</name>
</gene>
<reference evidence="1 2" key="1">
    <citation type="journal article" date="2024" name="BMC Biol.">
        <title>Comparative genomics of Ascetosporea gives new insight into the evolutionary basis for animal parasitism in Rhizaria.</title>
        <authorList>
            <person name="Hiltunen Thoren M."/>
            <person name="Onut-Brannstrom I."/>
            <person name="Alfjorden A."/>
            <person name="Peckova H."/>
            <person name="Swords F."/>
            <person name="Hooper C."/>
            <person name="Holzer A.S."/>
            <person name="Bass D."/>
            <person name="Burki F."/>
        </authorList>
    </citation>
    <scope>NUCLEOTIDE SEQUENCE [LARGE SCALE GENOMIC DNA]</scope>
    <source>
        <strain evidence="1">20-A016</strain>
    </source>
</reference>
<accession>A0ABV2AKK7</accession>
<evidence type="ECO:0008006" key="3">
    <source>
        <dbReference type="Google" id="ProtNLM"/>
    </source>
</evidence>